<organism evidence="3 4">
    <name type="scientific">Senna tora</name>
    <dbReference type="NCBI Taxonomy" id="362788"/>
    <lineage>
        <taxon>Eukaryota</taxon>
        <taxon>Viridiplantae</taxon>
        <taxon>Streptophyta</taxon>
        <taxon>Embryophyta</taxon>
        <taxon>Tracheophyta</taxon>
        <taxon>Spermatophyta</taxon>
        <taxon>Magnoliopsida</taxon>
        <taxon>eudicotyledons</taxon>
        <taxon>Gunneridae</taxon>
        <taxon>Pentapetalae</taxon>
        <taxon>rosids</taxon>
        <taxon>fabids</taxon>
        <taxon>Fabales</taxon>
        <taxon>Fabaceae</taxon>
        <taxon>Caesalpinioideae</taxon>
        <taxon>Cassia clade</taxon>
        <taxon>Senna</taxon>
    </lineage>
</organism>
<feature type="compositionally biased region" description="Polar residues" evidence="1">
    <location>
        <begin position="45"/>
        <end position="57"/>
    </location>
</feature>
<feature type="region of interest" description="Disordered" evidence="1">
    <location>
        <begin position="26"/>
        <end position="57"/>
    </location>
</feature>
<proteinExistence type="predicted"/>
<accession>A0A835CCF1</accession>
<evidence type="ECO:0000313" key="4">
    <source>
        <dbReference type="Proteomes" id="UP000634136"/>
    </source>
</evidence>
<feature type="signal peptide" evidence="2">
    <location>
        <begin position="1"/>
        <end position="28"/>
    </location>
</feature>
<protein>
    <submittedName>
        <fullName evidence="3">Serine/threonine-protein phosphatase 7 long form-like protein</fullName>
    </submittedName>
</protein>
<sequence length="153" mass="16403">MQSLTFTLGATLFWLSSLLAVAVAPSRSAPPQVRGGVARTRDATGASTANQDNNTDSSRLLPLRLAFGDGLAYAVEVKDPHFPYGCRHRGGNDHSRGRCHPAGPSHLREGGCREHEPQAARALLGTVREDSSEARPCWSKTENFIVGEPFPPG</sequence>
<keyword evidence="2" id="KW-0732">Signal</keyword>
<dbReference type="Proteomes" id="UP000634136">
    <property type="component" value="Unassembled WGS sequence"/>
</dbReference>
<evidence type="ECO:0000256" key="2">
    <source>
        <dbReference type="SAM" id="SignalP"/>
    </source>
</evidence>
<evidence type="ECO:0000256" key="1">
    <source>
        <dbReference type="SAM" id="MobiDB-lite"/>
    </source>
</evidence>
<reference evidence="3" key="1">
    <citation type="submission" date="2020-09" db="EMBL/GenBank/DDBJ databases">
        <title>Genome-Enabled Discovery of Anthraquinone Biosynthesis in Senna tora.</title>
        <authorList>
            <person name="Kang S.-H."/>
            <person name="Pandey R.P."/>
            <person name="Lee C.-M."/>
            <person name="Sim J.-S."/>
            <person name="Jeong J.-T."/>
            <person name="Choi B.-S."/>
            <person name="Jung M."/>
            <person name="Ginzburg D."/>
            <person name="Zhao K."/>
            <person name="Won S.Y."/>
            <person name="Oh T.-J."/>
            <person name="Yu Y."/>
            <person name="Kim N.-H."/>
            <person name="Lee O.R."/>
            <person name="Lee T.-H."/>
            <person name="Bashyal P."/>
            <person name="Kim T.-S."/>
            <person name="Lee W.-H."/>
            <person name="Kawkins C."/>
            <person name="Kim C.-K."/>
            <person name="Kim J.S."/>
            <person name="Ahn B.O."/>
            <person name="Rhee S.Y."/>
            <person name="Sohng J.K."/>
        </authorList>
    </citation>
    <scope>NUCLEOTIDE SEQUENCE</scope>
    <source>
        <tissue evidence="3">Leaf</tissue>
    </source>
</reference>
<keyword evidence="4" id="KW-1185">Reference proteome</keyword>
<dbReference type="AlphaFoldDB" id="A0A835CCF1"/>
<evidence type="ECO:0000313" key="3">
    <source>
        <dbReference type="EMBL" id="KAF7834542.1"/>
    </source>
</evidence>
<name>A0A835CCF1_9FABA</name>
<dbReference type="EMBL" id="JAAIUW010000004">
    <property type="protein sequence ID" value="KAF7834542.1"/>
    <property type="molecule type" value="Genomic_DNA"/>
</dbReference>
<gene>
    <name evidence="3" type="ORF">G2W53_009401</name>
</gene>
<feature type="region of interest" description="Disordered" evidence="1">
    <location>
        <begin position="91"/>
        <end position="111"/>
    </location>
</feature>
<feature type="chain" id="PRO_5032514823" evidence="2">
    <location>
        <begin position="29"/>
        <end position="153"/>
    </location>
</feature>
<comment type="caution">
    <text evidence="3">The sequence shown here is derived from an EMBL/GenBank/DDBJ whole genome shotgun (WGS) entry which is preliminary data.</text>
</comment>